<evidence type="ECO:0000313" key="1">
    <source>
        <dbReference type="EMBL" id="KGJ89691.1"/>
    </source>
</evidence>
<proteinExistence type="predicted"/>
<name>A0A099KH77_COLPS</name>
<dbReference type="Proteomes" id="UP000029868">
    <property type="component" value="Unassembled WGS sequence"/>
</dbReference>
<organism evidence="1 2">
    <name type="scientific">Colwellia psychrerythraea</name>
    <name type="common">Vibrio psychroerythus</name>
    <dbReference type="NCBI Taxonomy" id="28229"/>
    <lineage>
        <taxon>Bacteria</taxon>
        <taxon>Pseudomonadati</taxon>
        <taxon>Pseudomonadota</taxon>
        <taxon>Gammaproteobacteria</taxon>
        <taxon>Alteromonadales</taxon>
        <taxon>Colwelliaceae</taxon>
        <taxon>Colwellia</taxon>
    </lineage>
</organism>
<gene>
    <name evidence="1" type="ORF">GAB14E_3852</name>
</gene>
<dbReference type="AlphaFoldDB" id="A0A099KH77"/>
<sequence length="31" mass="3655">MQTNDKVLTRLAEIDKQEEQLKNRLTLSLLL</sequence>
<evidence type="ECO:0000313" key="2">
    <source>
        <dbReference type="Proteomes" id="UP000029868"/>
    </source>
</evidence>
<accession>A0A099KH77</accession>
<reference evidence="1 2" key="1">
    <citation type="submission" date="2014-08" db="EMBL/GenBank/DDBJ databases">
        <title>Genomic and Phenotypic Diversity of Colwellia psychrerythraea strains from Disparate Marine Basins.</title>
        <authorList>
            <person name="Techtmann S.M."/>
            <person name="Stelling S.C."/>
            <person name="Utturkar S.M."/>
            <person name="Alshibli N."/>
            <person name="Harris A."/>
            <person name="Brown S.D."/>
            <person name="Hazen T.C."/>
        </authorList>
    </citation>
    <scope>NUCLEOTIDE SEQUENCE [LARGE SCALE GENOMIC DNA]</scope>
    <source>
        <strain evidence="1 2">GAB14E</strain>
    </source>
</reference>
<dbReference type="EMBL" id="JQEC01000054">
    <property type="protein sequence ID" value="KGJ89691.1"/>
    <property type="molecule type" value="Genomic_DNA"/>
</dbReference>
<protein>
    <submittedName>
        <fullName evidence="1">Uncharacterized protein</fullName>
    </submittedName>
</protein>
<comment type="caution">
    <text evidence="1">The sequence shown here is derived from an EMBL/GenBank/DDBJ whole genome shotgun (WGS) entry which is preliminary data.</text>
</comment>